<dbReference type="WBParaSite" id="NBR_0001232401-mRNA-1">
    <property type="protein sequence ID" value="NBR_0001232401-mRNA-1"/>
    <property type="gene ID" value="NBR_0001232401"/>
</dbReference>
<gene>
    <name evidence="1" type="ORF">NBR_LOCUS12325</name>
</gene>
<evidence type="ECO:0000313" key="1">
    <source>
        <dbReference type="EMBL" id="VDL75914.1"/>
    </source>
</evidence>
<dbReference type="EMBL" id="UYSL01020725">
    <property type="protein sequence ID" value="VDL75914.1"/>
    <property type="molecule type" value="Genomic_DNA"/>
</dbReference>
<protein>
    <submittedName>
        <fullName evidence="1 3">Uncharacterized protein</fullName>
    </submittedName>
</protein>
<dbReference type="AlphaFoldDB" id="A0A0N4Y809"/>
<evidence type="ECO:0000313" key="3">
    <source>
        <dbReference type="WBParaSite" id="NBR_0001232401-mRNA-1"/>
    </source>
</evidence>
<sequence>MGQQHTHIRPISRFHDLCGGVFVVVDAGGMCRRDDSAPLPLQIEFKVFAKLPARQWLACSSHSTTVWHARLDCFRIPPLNVPL</sequence>
<accession>A0A0N4Y809</accession>
<reference evidence="1 2" key="2">
    <citation type="submission" date="2018-11" db="EMBL/GenBank/DDBJ databases">
        <authorList>
            <consortium name="Pathogen Informatics"/>
        </authorList>
    </citation>
    <scope>NUCLEOTIDE SEQUENCE [LARGE SCALE GENOMIC DNA]</scope>
</reference>
<keyword evidence="2" id="KW-1185">Reference proteome</keyword>
<dbReference type="Proteomes" id="UP000271162">
    <property type="component" value="Unassembled WGS sequence"/>
</dbReference>
<name>A0A0N4Y809_NIPBR</name>
<proteinExistence type="predicted"/>
<organism evidence="3">
    <name type="scientific">Nippostrongylus brasiliensis</name>
    <name type="common">Rat hookworm</name>
    <dbReference type="NCBI Taxonomy" id="27835"/>
    <lineage>
        <taxon>Eukaryota</taxon>
        <taxon>Metazoa</taxon>
        <taxon>Ecdysozoa</taxon>
        <taxon>Nematoda</taxon>
        <taxon>Chromadorea</taxon>
        <taxon>Rhabditida</taxon>
        <taxon>Rhabditina</taxon>
        <taxon>Rhabditomorpha</taxon>
        <taxon>Strongyloidea</taxon>
        <taxon>Heligmosomidae</taxon>
        <taxon>Nippostrongylus</taxon>
    </lineage>
</organism>
<reference evidence="3" key="1">
    <citation type="submission" date="2017-02" db="UniProtKB">
        <authorList>
            <consortium name="WormBaseParasite"/>
        </authorList>
    </citation>
    <scope>IDENTIFICATION</scope>
</reference>
<evidence type="ECO:0000313" key="2">
    <source>
        <dbReference type="Proteomes" id="UP000271162"/>
    </source>
</evidence>